<dbReference type="EMBL" id="BEXT01000001">
    <property type="protein sequence ID" value="GBC61934.1"/>
    <property type="molecule type" value="Genomic_DNA"/>
</dbReference>
<dbReference type="CDD" id="cd00082">
    <property type="entry name" value="HisKA"/>
    <property type="match status" value="1"/>
</dbReference>
<dbReference type="InterPro" id="IPR001789">
    <property type="entry name" value="Sig_transdc_resp-reg_receiver"/>
</dbReference>
<evidence type="ECO:0000256" key="9">
    <source>
        <dbReference type="SAM" id="MobiDB-lite"/>
    </source>
</evidence>
<dbReference type="SMART" id="SM00448">
    <property type="entry name" value="REC"/>
    <property type="match status" value="4"/>
</dbReference>
<dbReference type="InterPro" id="IPR005467">
    <property type="entry name" value="His_kinase_dom"/>
</dbReference>
<dbReference type="InterPro" id="IPR004358">
    <property type="entry name" value="Sig_transdc_His_kin-like_C"/>
</dbReference>
<feature type="transmembrane region" description="Helical" evidence="10">
    <location>
        <begin position="195"/>
        <end position="217"/>
    </location>
</feature>
<feature type="domain" description="Response regulatory" evidence="12">
    <location>
        <begin position="873"/>
        <end position="989"/>
    </location>
</feature>
<dbReference type="InterPro" id="IPR036890">
    <property type="entry name" value="HATPase_C_sf"/>
</dbReference>
<dbReference type="AlphaFoldDB" id="A0A401FYB1"/>
<dbReference type="FunFam" id="1.10.287.130:FF:000001">
    <property type="entry name" value="Two-component sensor histidine kinase"/>
    <property type="match status" value="1"/>
</dbReference>
<dbReference type="PROSITE" id="PS50110">
    <property type="entry name" value="RESPONSE_REGULATORY"/>
    <property type="match status" value="4"/>
</dbReference>
<dbReference type="Gene3D" id="3.30.565.10">
    <property type="entry name" value="Histidine kinase-like ATPase, C-terminal domain"/>
    <property type="match status" value="1"/>
</dbReference>
<keyword evidence="10" id="KW-0472">Membrane</keyword>
<keyword evidence="4" id="KW-0808">Transferase</keyword>
<feature type="compositionally biased region" description="Basic and acidic residues" evidence="9">
    <location>
        <begin position="722"/>
        <end position="733"/>
    </location>
</feature>
<feature type="modified residue" description="4-aspartylphosphate" evidence="7">
    <location>
        <position position="1057"/>
    </location>
</feature>
<keyword evidence="6" id="KW-0902">Two-component regulatory system</keyword>
<dbReference type="InterPro" id="IPR003018">
    <property type="entry name" value="GAF"/>
</dbReference>
<keyword evidence="5 13" id="KW-0418">Kinase</keyword>
<dbReference type="InterPro" id="IPR029016">
    <property type="entry name" value="GAF-like_dom_sf"/>
</dbReference>
<dbReference type="Gene3D" id="3.30.450.40">
    <property type="match status" value="1"/>
</dbReference>
<feature type="coiled-coil region" evidence="8">
    <location>
        <begin position="447"/>
        <end position="492"/>
    </location>
</feature>
<dbReference type="GO" id="GO:0000155">
    <property type="term" value="F:phosphorelay sensor kinase activity"/>
    <property type="evidence" value="ECO:0007669"/>
    <property type="project" value="InterPro"/>
</dbReference>
<feature type="modified residue" description="4-aspartylphosphate" evidence="7">
    <location>
        <position position="1198"/>
    </location>
</feature>
<dbReference type="InterPro" id="IPR024478">
    <property type="entry name" value="HlyB_4HB_MCP"/>
</dbReference>
<dbReference type="InterPro" id="IPR011006">
    <property type="entry name" value="CheY-like_superfamily"/>
</dbReference>
<dbReference type="Gene3D" id="3.40.50.2300">
    <property type="match status" value="4"/>
</dbReference>
<dbReference type="PRINTS" id="PR00344">
    <property type="entry name" value="BCTRLSENSOR"/>
</dbReference>
<evidence type="ECO:0000313" key="13">
    <source>
        <dbReference type="EMBL" id="GBC61934.1"/>
    </source>
</evidence>
<dbReference type="SUPFAM" id="SSF47384">
    <property type="entry name" value="Homodimeric domain of signal transducing histidine kinase"/>
    <property type="match status" value="1"/>
</dbReference>
<evidence type="ECO:0000256" key="7">
    <source>
        <dbReference type="PROSITE-ProRule" id="PRU00169"/>
    </source>
</evidence>
<keyword evidence="3 7" id="KW-0597">Phosphoprotein</keyword>
<keyword evidence="8" id="KW-0175">Coiled coil</keyword>
<feature type="region of interest" description="Disordered" evidence="9">
    <location>
        <begin position="1127"/>
        <end position="1148"/>
    </location>
</feature>
<dbReference type="Gene3D" id="1.10.287.130">
    <property type="match status" value="1"/>
</dbReference>
<evidence type="ECO:0000256" key="3">
    <source>
        <dbReference type="ARBA" id="ARBA00022553"/>
    </source>
</evidence>
<dbReference type="Pfam" id="PF00072">
    <property type="entry name" value="Response_reg"/>
    <property type="match status" value="4"/>
</dbReference>
<evidence type="ECO:0000256" key="8">
    <source>
        <dbReference type="SAM" id="Coils"/>
    </source>
</evidence>
<name>A0A401FYB1_9BACT</name>
<dbReference type="InterPro" id="IPR036097">
    <property type="entry name" value="HisK_dim/P_sf"/>
</dbReference>
<evidence type="ECO:0000256" key="5">
    <source>
        <dbReference type="ARBA" id="ARBA00022777"/>
    </source>
</evidence>
<dbReference type="PROSITE" id="PS50109">
    <property type="entry name" value="HIS_KIN"/>
    <property type="match status" value="1"/>
</dbReference>
<feature type="transmembrane region" description="Helical" evidence="10">
    <location>
        <begin position="14"/>
        <end position="34"/>
    </location>
</feature>
<dbReference type="Pfam" id="PF13185">
    <property type="entry name" value="GAF_2"/>
    <property type="match status" value="1"/>
</dbReference>
<keyword evidence="10" id="KW-0812">Transmembrane</keyword>
<evidence type="ECO:0000256" key="10">
    <source>
        <dbReference type="SAM" id="Phobius"/>
    </source>
</evidence>
<sequence>MNNFMDNITIKNRFILAFTLLLILFLGFCIFSLCEMNRLGELTATLYHHPLRVSNRSLKASMGVVRIHRSLKDAVSAASDMALHDAVQMVRAEEAAVYGHLDVVRQQILGEEGRRMEREVRALLDRWQPVCDRVMALALQGEQAAAARFMREKTDGDVVILERNMLGLTSYARHKADQFMADAEKIQAMIFQRTLAYMGLSVLIAGAVAFIMFSSILSSVSALNLTMSEITKTGRLMRATLKGRNEIARMAGYFNALIGKLQDQFWLRDGLNSLNRELSGDPDYTELMSRSIRFISRYVEACAGVLYSHDPDSGVCELKASFAFVERAYLAHRFEAGEGIVGQVALEKSPILLRNISREEAVGNTGTVSEPVRHIYALPLLYEDALCGVMEIAAFQPIDPVRKEFLDSAGQVVAAAIYTALQKEEVRSLYTASEKANLALKSKTDALNTANEKLMGFNDELQAQSEELQAQAEELRTRKAELEVQRRRTEKADRLKSEFLSNMSHELRTPLNSVLALSQLMLSRGTGKKPEQEEEYLRVIERNGRHLLSLINDILDLSRIEADRMDLFLTDFAPWDVITETIETVRPLAEEKGVKMTARADSETMSLYADEEKVRQILLNLLANAVKFTETGEIEIRGKQTADTVSVSVRDTGVGIRKEDLVHIFDEFRQADGSTTRNYEGTGLGLAICQKLARLMGGEITVHSVPGTGSTFTLTLPAYSRESPETPEIRRTPPEPAPVHSGETAVSEPKGEAVLVVDDDAAVCSLIRAYLSGAGYRVVTAHGGREALELARQIQPFAITLDILMPDMDGWEVLRTLRADPETAHIPVLMVSVSEDQGTGTALGAAGYVAKPIDRQLLLSEIKKTASARKVRRILVVDDDPLVRNQLEDILAEMGYVIESVAGGRDALASVSAHAPDMVLLDLMMPDMDGFQVLDHIRSQPDTAQLPVIILTAKDLTGAERETLAQSVNRVITKSAMDVNLLLTEIESVLNHHLATAGQAEPSAAGPLILVVEDNEVAALQIRSALKEEGYGVHVAPGGSDAIAFVRHRIPDAIILDLMMPEVDGFHVLEEIRSVRQSADLPVLVLTAKELTADDRQRLRHDHVQQLIQKGSLDRDQLVRCVGALFSDSDPEAPETQGEPRAAPPDDHPLLVVEDNPDNRLTITALLEDLGLPFITADDGQQAVAAARRLRPRLILMDIQLPVLSGLDATRQIKADPALSAIPVVAVTARAMSGDREKMLAAGCDDFLAKPIDPSALETVIRRWVNNWP</sequence>
<feature type="domain" description="Response regulatory" evidence="12">
    <location>
        <begin position="1149"/>
        <end position="1265"/>
    </location>
</feature>
<dbReference type="Pfam" id="PF12729">
    <property type="entry name" value="4HB_MCP_1"/>
    <property type="match status" value="1"/>
</dbReference>
<dbReference type="SMART" id="SM00388">
    <property type="entry name" value="HisKA"/>
    <property type="match status" value="1"/>
</dbReference>
<dbReference type="Pfam" id="PF00512">
    <property type="entry name" value="HisKA"/>
    <property type="match status" value="1"/>
</dbReference>
<evidence type="ECO:0000259" key="12">
    <source>
        <dbReference type="PROSITE" id="PS50110"/>
    </source>
</evidence>
<evidence type="ECO:0000256" key="6">
    <source>
        <dbReference type="ARBA" id="ARBA00023012"/>
    </source>
</evidence>
<dbReference type="CDD" id="cd17574">
    <property type="entry name" value="REC_OmpR"/>
    <property type="match status" value="1"/>
</dbReference>
<dbReference type="SUPFAM" id="SSF55781">
    <property type="entry name" value="GAF domain-like"/>
    <property type="match status" value="1"/>
</dbReference>
<dbReference type="SUPFAM" id="SSF55874">
    <property type="entry name" value="ATPase domain of HSP90 chaperone/DNA topoisomerase II/histidine kinase"/>
    <property type="match status" value="1"/>
</dbReference>
<reference evidence="14" key="1">
    <citation type="submission" date="2017-11" db="EMBL/GenBank/DDBJ databases">
        <authorList>
            <person name="Watanabe M."/>
            <person name="Kojima H."/>
        </authorList>
    </citation>
    <scope>NUCLEOTIDE SEQUENCE [LARGE SCALE GENOMIC DNA]</scope>
    <source>
        <strain evidence="14">Tokyo 01</strain>
    </source>
</reference>
<feature type="domain" description="Response regulatory" evidence="12">
    <location>
        <begin position="1008"/>
        <end position="1125"/>
    </location>
</feature>
<keyword evidence="14" id="KW-1185">Reference proteome</keyword>
<dbReference type="SUPFAM" id="SSF52172">
    <property type="entry name" value="CheY-like"/>
    <property type="match status" value="4"/>
</dbReference>
<evidence type="ECO:0000256" key="4">
    <source>
        <dbReference type="ARBA" id="ARBA00022679"/>
    </source>
</evidence>
<dbReference type="Pfam" id="PF02518">
    <property type="entry name" value="HATPase_c"/>
    <property type="match status" value="1"/>
</dbReference>
<feature type="modified residue" description="4-aspartylphosphate" evidence="7">
    <location>
        <position position="802"/>
    </location>
</feature>
<gene>
    <name evidence="13" type="ORF">DENIS_2896</name>
</gene>
<organism evidence="13 14">
    <name type="scientific">Desulfonema ishimotonii</name>
    <dbReference type="NCBI Taxonomy" id="45657"/>
    <lineage>
        <taxon>Bacteria</taxon>
        <taxon>Pseudomonadati</taxon>
        <taxon>Thermodesulfobacteriota</taxon>
        <taxon>Desulfobacteria</taxon>
        <taxon>Desulfobacterales</taxon>
        <taxon>Desulfococcaceae</taxon>
        <taxon>Desulfonema</taxon>
    </lineage>
</organism>
<proteinExistence type="predicted"/>
<dbReference type="SMART" id="SM00387">
    <property type="entry name" value="HATPase_c"/>
    <property type="match status" value="1"/>
</dbReference>
<feature type="domain" description="Histidine kinase" evidence="11">
    <location>
        <begin position="502"/>
        <end position="720"/>
    </location>
</feature>
<comment type="caution">
    <text evidence="13">The sequence shown here is derived from an EMBL/GenBank/DDBJ whole genome shotgun (WGS) entry which is preliminary data.</text>
</comment>
<reference evidence="14" key="2">
    <citation type="submission" date="2019-01" db="EMBL/GenBank/DDBJ databases">
        <title>Genome sequence of Desulfonema ishimotonii strain Tokyo 01.</title>
        <authorList>
            <person name="Fukui M."/>
        </authorList>
    </citation>
    <scope>NUCLEOTIDE SEQUENCE [LARGE SCALE GENOMIC DNA]</scope>
    <source>
        <strain evidence="14">Tokyo 01</strain>
    </source>
</reference>
<dbReference type="InterPro" id="IPR003594">
    <property type="entry name" value="HATPase_dom"/>
</dbReference>
<feature type="region of interest" description="Disordered" evidence="9">
    <location>
        <begin position="720"/>
        <end position="746"/>
    </location>
</feature>
<evidence type="ECO:0000259" key="11">
    <source>
        <dbReference type="PROSITE" id="PS50109"/>
    </source>
</evidence>
<accession>A0A401FYB1</accession>
<dbReference type="InterPro" id="IPR003661">
    <property type="entry name" value="HisK_dim/P_dom"/>
</dbReference>
<dbReference type="PANTHER" id="PTHR43047">
    <property type="entry name" value="TWO-COMPONENT HISTIDINE PROTEIN KINASE"/>
    <property type="match status" value="1"/>
</dbReference>
<dbReference type="Proteomes" id="UP000288096">
    <property type="component" value="Unassembled WGS sequence"/>
</dbReference>
<dbReference type="OrthoDB" id="9796305at2"/>
<keyword evidence="10" id="KW-1133">Transmembrane helix</keyword>
<protein>
    <recommendedName>
        <fullName evidence="2">histidine kinase</fullName>
        <ecNumber evidence="2">2.7.13.3</ecNumber>
    </recommendedName>
</protein>
<feature type="modified residue" description="4-aspartylphosphate" evidence="7">
    <location>
        <position position="922"/>
    </location>
</feature>
<dbReference type="PANTHER" id="PTHR43047:SF72">
    <property type="entry name" value="OSMOSENSING HISTIDINE PROTEIN KINASE SLN1"/>
    <property type="match status" value="1"/>
</dbReference>
<dbReference type="CDD" id="cd16922">
    <property type="entry name" value="HATPase_EvgS-ArcB-TorS-like"/>
    <property type="match status" value="1"/>
</dbReference>
<dbReference type="SMART" id="SM00065">
    <property type="entry name" value="GAF"/>
    <property type="match status" value="1"/>
</dbReference>
<dbReference type="GO" id="GO:0009927">
    <property type="term" value="F:histidine phosphotransfer kinase activity"/>
    <property type="evidence" value="ECO:0007669"/>
    <property type="project" value="TreeGrafter"/>
</dbReference>
<feature type="domain" description="Response regulatory" evidence="12">
    <location>
        <begin position="753"/>
        <end position="866"/>
    </location>
</feature>
<evidence type="ECO:0000256" key="1">
    <source>
        <dbReference type="ARBA" id="ARBA00000085"/>
    </source>
</evidence>
<dbReference type="Gene3D" id="6.10.340.10">
    <property type="match status" value="1"/>
</dbReference>
<dbReference type="EC" id="2.7.13.3" evidence="2"/>
<dbReference type="FunFam" id="3.30.565.10:FF:000010">
    <property type="entry name" value="Sensor histidine kinase RcsC"/>
    <property type="match status" value="1"/>
</dbReference>
<dbReference type="GO" id="GO:0005886">
    <property type="term" value="C:plasma membrane"/>
    <property type="evidence" value="ECO:0007669"/>
    <property type="project" value="TreeGrafter"/>
</dbReference>
<evidence type="ECO:0000256" key="2">
    <source>
        <dbReference type="ARBA" id="ARBA00012438"/>
    </source>
</evidence>
<evidence type="ECO:0000313" key="14">
    <source>
        <dbReference type="Proteomes" id="UP000288096"/>
    </source>
</evidence>
<comment type="catalytic activity">
    <reaction evidence="1">
        <text>ATP + protein L-histidine = ADP + protein N-phospho-L-histidine.</text>
        <dbReference type="EC" id="2.7.13.3"/>
    </reaction>
</comment>